<evidence type="ECO:0000313" key="2">
    <source>
        <dbReference type="EMBL" id="CAI6345818.1"/>
    </source>
</evidence>
<dbReference type="EMBL" id="CARXXK010000001">
    <property type="protein sequence ID" value="CAI6345818.1"/>
    <property type="molecule type" value="Genomic_DNA"/>
</dbReference>
<dbReference type="AlphaFoldDB" id="A0AAV0VNL0"/>
<comment type="caution">
    <text evidence="2">The sequence shown here is derived from an EMBL/GenBank/DDBJ whole genome shotgun (WGS) entry which is preliminary data.</text>
</comment>
<reference evidence="2 3" key="1">
    <citation type="submission" date="2023-01" db="EMBL/GenBank/DDBJ databases">
        <authorList>
            <person name="Whitehead M."/>
        </authorList>
    </citation>
    <scope>NUCLEOTIDE SEQUENCE [LARGE SCALE GENOMIC DNA]</scope>
</reference>
<name>A0AAV0VNL0_9HEMI</name>
<sequence>MTFAAGRLSAGTIRRQAPYVELSGTTPQSAQFDSDCIPTMSVGKRTGFLCSSVRFSILYGCQPVTITAADDDPVKSGNHNLRPNLSRRSSRIVGTRV</sequence>
<organism evidence="2 3">
    <name type="scientific">Macrosiphum euphorbiae</name>
    <name type="common">potato aphid</name>
    <dbReference type="NCBI Taxonomy" id="13131"/>
    <lineage>
        <taxon>Eukaryota</taxon>
        <taxon>Metazoa</taxon>
        <taxon>Ecdysozoa</taxon>
        <taxon>Arthropoda</taxon>
        <taxon>Hexapoda</taxon>
        <taxon>Insecta</taxon>
        <taxon>Pterygota</taxon>
        <taxon>Neoptera</taxon>
        <taxon>Paraneoptera</taxon>
        <taxon>Hemiptera</taxon>
        <taxon>Sternorrhyncha</taxon>
        <taxon>Aphidomorpha</taxon>
        <taxon>Aphidoidea</taxon>
        <taxon>Aphididae</taxon>
        <taxon>Macrosiphini</taxon>
        <taxon>Macrosiphum</taxon>
    </lineage>
</organism>
<feature type="region of interest" description="Disordered" evidence="1">
    <location>
        <begin position="74"/>
        <end position="97"/>
    </location>
</feature>
<gene>
    <name evidence="2" type="ORF">MEUPH1_LOCUS2786</name>
</gene>
<keyword evidence="3" id="KW-1185">Reference proteome</keyword>
<accession>A0AAV0VNL0</accession>
<evidence type="ECO:0000256" key="1">
    <source>
        <dbReference type="SAM" id="MobiDB-lite"/>
    </source>
</evidence>
<evidence type="ECO:0000313" key="3">
    <source>
        <dbReference type="Proteomes" id="UP001160148"/>
    </source>
</evidence>
<protein>
    <submittedName>
        <fullName evidence="2">Uncharacterized protein</fullName>
    </submittedName>
</protein>
<dbReference type="Proteomes" id="UP001160148">
    <property type="component" value="Unassembled WGS sequence"/>
</dbReference>
<proteinExistence type="predicted"/>